<dbReference type="PANTHER" id="PTHR10404">
    <property type="entry name" value="N-ACETYLATED-ALPHA-LINKED ACIDIC DIPEPTIDASE"/>
    <property type="match status" value="1"/>
</dbReference>
<dbReference type="Gene3D" id="1.20.930.40">
    <property type="entry name" value="Transferrin receptor-like, dimerisation domain"/>
    <property type="match status" value="1"/>
</dbReference>
<keyword evidence="3" id="KW-0812">Transmembrane</keyword>
<evidence type="ECO:0000259" key="5">
    <source>
        <dbReference type="Pfam" id="PF04253"/>
    </source>
</evidence>
<gene>
    <name evidence="7" type="ORF">TWF694_009532</name>
</gene>
<dbReference type="SUPFAM" id="SSF53187">
    <property type="entry name" value="Zn-dependent exopeptidases"/>
    <property type="match status" value="1"/>
</dbReference>
<dbReference type="Pfam" id="PF04253">
    <property type="entry name" value="TFR_dimer"/>
    <property type="match status" value="1"/>
</dbReference>
<dbReference type="Proteomes" id="UP001365542">
    <property type="component" value="Unassembled WGS sequence"/>
</dbReference>
<evidence type="ECO:0000256" key="2">
    <source>
        <dbReference type="SAM" id="MobiDB-lite"/>
    </source>
</evidence>
<organism evidence="7 8">
    <name type="scientific">Orbilia ellipsospora</name>
    <dbReference type="NCBI Taxonomy" id="2528407"/>
    <lineage>
        <taxon>Eukaryota</taxon>
        <taxon>Fungi</taxon>
        <taxon>Dikarya</taxon>
        <taxon>Ascomycota</taxon>
        <taxon>Pezizomycotina</taxon>
        <taxon>Orbiliomycetes</taxon>
        <taxon>Orbiliales</taxon>
        <taxon>Orbiliaceae</taxon>
        <taxon>Orbilia</taxon>
    </lineage>
</organism>
<sequence length="890" mass="99480">MNASTRTTAAAVSGSNRGPRVTSTTPLLAVAPVQRHRRSHRTNTCARFCYIVAQVTIFYAILYLLILFPLRLIPQWHSPLKWKDVHPPHDRYPLPRNKNLGLENIYRILESTPDSNKAKQWSKYYSSGPHLAGKNHTQAVWTKEKWESYGIKSEIVEYEVLLNYPISHRLALVERNTTSASTTDQEGIVNETGKKDKSGKDTDVEKVLFEASLEEDELPEDAYSQLKDRIPTFHGYSANGNVTAEFVFGGYCDYETFKQLDALKVPIKGNIVICRYGNIFRGLKVKGAQDRGAVGVVIYTDPADDYPDGWSGGGNGDGKPYPKGSGRQPSSVQRGSVQFLSIRPGDPTTPGYASKPGVPRTDEHEAIPKIPSLPISYLDAAPILKVLNGWGYQPEGWKKGGLEDRGVEYWTGPVGYKVEKINGVDVLKPTKTASTQTLLHLENIVEYSLTPIWDVIGVINGSISDEVVVIGNHRDAWCAGAGDPVSGSTAITELARAFGEMIKKDWTPLRTIILASWDAEEYGLVGSTEWVEEHRTYLMQNAVAYLNLDVATSGPWLDAAAAPLMYRVFKDAMKSVEDPLADKKRDLIHKGESMLPVSAALMPVLPEAQIFNTFNDRDRSQYLGSVYEIWNKAGGNMRPIGSGSDFTGFQDIALVPSADFSFRQGASGAVYHYHSNYDSFDWMEKYGDPGFKYHVTATKLIGHMALTLVESAVIPFGLTDYSNFLAHHFTTAYEFFNKTIKADDASDASVVHEIKWARLSLVRLSEQIEKLKSSTLEFDEESATLTEEINDLSPKLPWYKWWQSVHYWAKAKELNKKIQFFERNFVYEDGLDGREVFKHVVFAPGLWTGYAGAVFPGILESVEARNWTNVMRWAEIIEKCVIEARGSLSE</sequence>
<protein>
    <submittedName>
        <fullName evidence="7">Uncharacterized protein</fullName>
    </submittedName>
</protein>
<feature type="domain" description="Peptidase M28" evidence="6">
    <location>
        <begin position="455"/>
        <end position="554"/>
    </location>
</feature>
<evidence type="ECO:0000313" key="7">
    <source>
        <dbReference type="EMBL" id="KAK6539299.1"/>
    </source>
</evidence>
<dbReference type="GO" id="GO:0004180">
    <property type="term" value="F:carboxypeptidase activity"/>
    <property type="evidence" value="ECO:0007669"/>
    <property type="project" value="TreeGrafter"/>
</dbReference>
<evidence type="ECO:0000259" key="6">
    <source>
        <dbReference type="Pfam" id="PF04389"/>
    </source>
</evidence>
<reference evidence="7 8" key="1">
    <citation type="submission" date="2019-10" db="EMBL/GenBank/DDBJ databases">
        <authorList>
            <person name="Palmer J.M."/>
        </authorList>
    </citation>
    <scope>NUCLEOTIDE SEQUENCE [LARGE SCALE GENOMIC DNA]</scope>
    <source>
        <strain evidence="7 8">TWF694</strain>
    </source>
</reference>
<comment type="caution">
    <text evidence="7">The sequence shown here is derived from an EMBL/GenBank/DDBJ whole genome shotgun (WGS) entry which is preliminary data.</text>
</comment>
<dbReference type="FunFam" id="3.50.30.30:FF:000008">
    <property type="entry name" value="Glutamate carboxypeptidase 2"/>
    <property type="match status" value="1"/>
</dbReference>
<evidence type="ECO:0000259" key="4">
    <source>
        <dbReference type="Pfam" id="PF02225"/>
    </source>
</evidence>
<feature type="domain" description="PA" evidence="4">
    <location>
        <begin position="255"/>
        <end position="313"/>
    </location>
</feature>
<feature type="domain" description="Transferrin receptor-like dimerisation" evidence="5">
    <location>
        <begin position="760"/>
        <end position="888"/>
    </location>
</feature>
<evidence type="ECO:0000256" key="1">
    <source>
        <dbReference type="ARBA" id="ARBA00005634"/>
    </source>
</evidence>
<dbReference type="EMBL" id="JAVHJO010000006">
    <property type="protein sequence ID" value="KAK6539299.1"/>
    <property type="molecule type" value="Genomic_DNA"/>
</dbReference>
<feature type="transmembrane region" description="Helical" evidence="3">
    <location>
        <begin position="48"/>
        <end position="70"/>
    </location>
</feature>
<dbReference type="FunFam" id="3.40.630.10:FF:000101">
    <property type="entry name" value="N-acetylated alpha-linked acidic dipeptidase like 1"/>
    <property type="match status" value="1"/>
</dbReference>
<feature type="region of interest" description="Disordered" evidence="2">
    <location>
        <begin position="307"/>
        <end position="364"/>
    </location>
</feature>
<feature type="compositionally biased region" description="Polar residues" evidence="2">
    <location>
        <begin position="327"/>
        <end position="339"/>
    </location>
</feature>
<dbReference type="PANTHER" id="PTHR10404:SF46">
    <property type="entry name" value="VACUOLAR PROTEIN SORTING-ASSOCIATED PROTEIN 70"/>
    <property type="match status" value="1"/>
</dbReference>
<dbReference type="InterPro" id="IPR007484">
    <property type="entry name" value="Peptidase_M28"/>
</dbReference>
<keyword evidence="8" id="KW-1185">Reference proteome</keyword>
<evidence type="ECO:0000313" key="8">
    <source>
        <dbReference type="Proteomes" id="UP001365542"/>
    </source>
</evidence>
<dbReference type="InterPro" id="IPR036757">
    <property type="entry name" value="TFR-like_dimer_dom_sf"/>
</dbReference>
<dbReference type="InterPro" id="IPR007365">
    <property type="entry name" value="TFR-like_dimer_dom"/>
</dbReference>
<dbReference type="CDD" id="cd08022">
    <property type="entry name" value="M28_PSMA_like"/>
    <property type="match status" value="1"/>
</dbReference>
<keyword evidence="3" id="KW-1133">Transmembrane helix</keyword>
<dbReference type="Gene3D" id="3.50.30.30">
    <property type="match status" value="1"/>
</dbReference>
<dbReference type="Pfam" id="PF02225">
    <property type="entry name" value="PA"/>
    <property type="match status" value="1"/>
</dbReference>
<dbReference type="InterPro" id="IPR003137">
    <property type="entry name" value="PA_domain"/>
</dbReference>
<dbReference type="Gene3D" id="3.40.630.10">
    <property type="entry name" value="Zn peptidases"/>
    <property type="match status" value="1"/>
</dbReference>
<accession>A0AAV9XBY6</accession>
<dbReference type="SUPFAM" id="SSF52025">
    <property type="entry name" value="PA domain"/>
    <property type="match status" value="1"/>
</dbReference>
<name>A0AAV9XBY6_9PEZI</name>
<comment type="similarity">
    <text evidence="1">Belongs to the peptidase M28 family. M28B subfamily.</text>
</comment>
<dbReference type="InterPro" id="IPR046450">
    <property type="entry name" value="PA_dom_sf"/>
</dbReference>
<dbReference type="AlphaFoldDB" id="A0AAV9XBY6"/>
<keyword evidence="3" id="KW-0472">Membrane</keyword>
<dbReference type="Pfam" id="PF04389">
    <property type="entry name" value="Peptidase_M28"/>
    <property type="match status" value="1"/>
</dbReference>
<proteinExistence type="inferred from homology"/>
<dbReference type="InterPro" id="IPR039373">
    <property type="entry name" value="Peptidase_M28B"/>
</dbReference>
<feature type="region of interest" description="Disordered" evidence="2">
    <location>
        <begin position="1"/>
        <end position="24"/>
    </location>
</feature>
<dbReference type="CDD" id="cd02121">
    <property type="entry name" value="PA_GCPII_like"/>
    <property type="match status" value="1"/>
</dbReference>
<dbReference type="SUPFAM" id="SSF47672">
    <property type="entry name" value="Transferrin receptor-like dimerisation domain"/>
    <property type="match status" value="1"/>
</dbReference>
<evidence type="ECO:0000256" key="3">
    <source>
        <dbReference type="SAM" id="Phobius"/>
    </source>
</evidence>